<sequence>MNYNYCLTIQLPTHCKWDIVKRIFEVQNVDPNFSDQETFLYLAFINGEIEMVEFFLKLDGIDVNKYEYKSGKTPLIGTIMNDKRKIAEILISNPKTNINCRDYEKTPFNHGCRK</sequence>
<keyword evidence="2" id="KW-1185">Reference proteome</keyword>
<dbReference type="SUPFAM" id="SSF48403">
    <property type="entry name" value="Ankyrin repeat"/>
    <property type="match status" value="1"/>
</dbReference>
<proteinExistence type="predicted"/>
<reference evidence="1 2" key="1">
    <citation type="submission" date="2024-04" db="EMBL/GenBank/DDBJ databases">
        <title>Tritrichomonas musculus Genome.</title>
        <authorList>
            <person name="Alves-Ferreira E."/>
            <person name="Grigg M."/>
            <person name="Lorenzi H."/>
            <person name="Galac M."/>
        </authorList>
    </citation>
    <scope>NUCLEOTIDE SEQUENCE [LARGE SCALE GENOMIC DNA]</scope>
    <source>
        <strain evidence="1 2">EAF2021</strain>
    </source>
</reference>
<accession>A0ABR2L811</accession>
<organism evidence="1 2">
    <name type="scientific">Tritrichomonas musculus</name>
    <dbReference type="NCBI Taxonomy" id="1915356"/>
    <lineage>
        <taxon>Eukaryota</taxon>
        <taxon>Metamonada</taxon>
        <taxon>Parabasalia</taxon>
        <taxon>Tritrichomonadida</taxon>
        <taxon>Tritrichomonadidae</taxon>
        <taxon>Tritrichomonas</taxon>
    </lineage>
</organism>
<evidence type="ECO:0000313" key="1">
    <source>
        <dbReference type="EMBL" id="KAK8899131.1"/>
    </source>
</evidence>
<dbReference type="Proteomes" id="UP001470230">
    <property type="component" value="Unassembled WGS sequence"/>
</dbReference>
<evidence type="ECO:0000313" key="2">
    <source>
        <dbReference type="Proteomes" id="UP001470230"/>
    </source>
</evidence>
<name>A0ABR2L811_9EUKA</name>
<dbReference type="InterPro" id="IPR036770">
    <property type="entry name" value="Ankyrin_rpt-contain_sf"/>
</dbReference>
<dbReference type="Gene3D" id="1.25.40.20">
    <property type="entry name" value="Ankyrin repeat-containing domain"/>
    <property type="match status" value="1"/>
</dbReference>
<gene>
    <name evidence="1" type="ORF">M9Y10_001432</name>
</gene>
<comment type="caution">
    <text evidence="1">The sequence shown here is derived from an EMBL/GenBank/DDBJ whole genome shotgun (WGS) entry which is preliminary data.</text>
</comment>
<dbReference type="Pfam" id="PF12796">
    <property type="entry name" value="Ank_2"/>
    <property type="match status" value="1"/>
</dbReference>
<dbReference type="InterPro" id="IPR002110">
    <property type="entry name" value="Ankyrin_rpt"/>
</dbReference>
<evidence type="ECO:0008006" key="3">
    <source>
        <dbReference type="Google" id="ProtNLM"/>
    </source>
</evidence>
<dbReference type="EMBL" id="JAPFFF010000001">
    <property type="protein sequence ID" value="KAK8899131.1"/>
    <property type="molecule type" value="Genomic_DNA"/>
</dbReference>
<dbReference type="SMART" id="SM00248">
    <property type="entry name" value="ANK"/>
    <property type="match status" value="2"/>
</dbReference>
<protein>
    <recommendedName>
        <fullName evidence="3">Ankyrin repeat protein</fullName>
    </recommendedName>
</protein>